<accession>A0A0R3QGZ5</accession>
<dbReference type="Proteomes" id="UP000280834">
    <property type="component" value="Unassembled WGS sequence"/>
</dbReference>
<protein>
    <submittedName>
        <fullName evidence="3">Tyrosine-protein phosphatase domain-containing protein</fullName>
    </submittedName>
</protein>
<gene>
    <name evidence="1" type="ORF">BTMF_LOCUS4926</name>
</gene>
<evidence type="ECO:0000313" key="3">
    <source>
        <dbReference type="WBParaSite" id="BTMF_0000565301-mRNA-1"/>
    </source>
</evidence>
<reference evidence="3" key="1">
    <citation type="submission" date="2017-02" db="UniProtKB">
        <authorList>
            <consortium name="WormBaseParasite"/>
        </authorList>
    </citation>
    <scope>IDENTIFICATION</scope>
</reference>
<organism evidence="3">
    <name type="scientific">Brugia timori</name>
    <dbReference type="NCBI Taxonomy" id="42155"/>
    <lineage>
        <taxon>Eukaryota</taxon>
        <taxon>Metazoa</taxon>
        <taxon>Ecdysozoa</taxon>
        <taxon>Nematoda</taxon>
        <taxon>Chromadorea</taxon>
        <taxon>Rhabditida</taxon>
        <taxon>Spirurina</taxon>
        <taxon>Spiruromorpha</taxon>
        <taxon>Filarioidea</taxon>
        <taxon>Onchocercidae</taxon>
        <taxon>Brugia</taxon>
    </lineage>
</organism>
<dbReference type="AlphaFoldDB" id="A0A0R3QGZ5"/>
<evidence type="ECO:0000313" key="2">
    <source>
        <dbReference type="Proteomes" id="UP000280834"/>
    </source>
</evidence>
<dbReference type="STRING" id="42155.A0A0R3QGZ5"/>
<proteinExistence type="predicted"/>
<dbReference type="EMBL" id="UZAG01005076">
    <property type="protein sequence ID" value="VDO17461.1"/>
    <property type="molecule type" value="Genomic_DNA"/>
</dbReference>
<evidence type="ECO:0000313" key="1">
    <source>
        <dbReference type="EMBL" id="VDO17461.1"/>
    </source>
</evidence>
<sequence>CKTEILQRLAKSAEENIASNYFKPFSRDGLVNKYKADRNRTIDSRLDKYLQPRKQTCNDLLKGVVYTDDIYERSSLFRKPQRLEALSVKSK</sequence>
<name>A0A0R3QGZ5_9BILA</name>
<dbReference type="WBParaSite" id="BTMF_0000565301-mRNA-1">
    <property type="protein sequence ID" value="BTMF_0000565301-mRNA-1"/>
    <property type="gene ID" value="BTMF_0000565301"/>
</dbReference>
<reference evidence="1 2" key="2">
    <citation type="submission" date="2018-11" db="EMBL/GenBank/DDBJ databases">
        <authorList>
            <consortium name="Pathogen Informatics"/>
        </authorList>
    </citation>
    <scope>NUCLEOTIDE SEQUENCE [LARGE SCALE GENOMIC DNA]</scope>
</reference>
<keyword evidence="2" id="KW-1185">Reference proteome</keyword>